<keyword evidence="13" id="KW-1185">Reference proteome</keyword>
<protein>
    <recommendedName>
        <fullName evidence="3">Protein Smaug</fullName>
    </recommendedName>
</protein>
<dbReference type="InterPro" id="IPR016024">
    <property type="entry name" value="ARM-type_fold"/>
</dbReference>
<dbReference type="InterPro" id="IPR013761">
    <property type="entry name" value="SAM/pointed_sf"/>
</dbReference>
<dbReference type="InterPro" id="IPR037093">
    <property type="entry name" value="PHAT_dom_sf"/>
</dbReference>
<dbReference type="PANTHER" id="PTHR12515:SF5">
    <property type="entry name" value="PROTEIN SMAUG"/>
    <property type="match status" value="1"/>
</dbReference>
<dbReference type="InterPro" id="IPR001660">
    <property type="entry name" value="SAM"/>
</dbReference>
<evidence type="ECO:0000256" key="6">
    <source>
        <dbReference type="ARBA" id="ARBA00022491"/>
    </source>
</evidence>
<dbReference type="InterPro" id="IPR058599">
    <property type="entry name" value="PHAT_Smg/ZCCHC2-like"/>
</dbReference>
<evidence type="ECO:0000256" key="8">
    <source>
        <dbReference type="ARBA" id="ARBA00022845"/>
    </source>
</evidence>
<evidence type="ECO:0000256" key="3">
    <source>
        <dbReference type="ARBA" id="ARBA00018651"/>
    </source>
</evidence>
<evidence type="ECO:0000256" key="1">
    <source>
        <dbReference type="ARBA" id="ARBA00004496"/>
    </source>
</evidence>
<keyword evidence="4" id="KW-0217">Developmental protein</keyword>
<evidence type="ECO:0000256" key="4">
    <source>
        <dbReference type="ARBA" id="ARBA00022473"/>
    </source>
</evidence>
<dbReference type="SUPFAM" id="SSF47769">
    <property type="entry name" value="SAM/Pointed domain"/>
    <property type="match status" value="1"/>
</dbReference>
<evidence type="ECO:0000256" key="5">
    <source>
        <dbReference type="ARBA" id="ARBA00022490"/>
    </source>
</evidence>
<evidence type="ECO:0000313" key="13">
    <source>
        <dbReference type="Proteomes" id="UP000092445"/>
    </source>
</evidence>
<evidence type="ECO:0000256" key="7">
    <source>
        <dbReference type="ARBA" id="ARBA00022553"/>
    </source>
</evidence>
<dbReference type="GO" id="GO:0030371">
    <property type="term" value="F:translation repressor activity"/>
    <property type="evidence" value="ECO:0007669"/>
    <property type="project" value="InterPro"/>
</dbReference>
<dbReference type="GO" id="GO:0000932">
    <property type="term" value="C:P-body"/>
    <property type="evidence" value="ECO:0007669"/>
    <property type="project" value="TreeGrafter"/>
</dbReference>
<dbReference type="InterPro" id="IPR015327">
    <property type="entry name" value="PHAT_dom"/>
</dbReference>
<dbReference type="Gene3D" id="1.10.150.50">
    <property type="entry name" value="Transcription Factor, Ets-1"/>
    <property type="match status" value="1"/>
</dbReference>
<dbReference type="EnsemblMetazoa" id="GPAI002756-RA">
    <property type="protein sequence ID" value="GPAI002756-PA"/>
    <property type="gene ID" value="GPAI002756"/>
</dbReference>
<dbReference type="GO" id="GO:0006355">
    <property type="term" value="P:regulation of DNA-templated transcription"/>
    <property type="evidence" value="ECO:0007669"/>
    <property type="project" value="InterPro"/>
</dbReference>
<dbReference type="GO" id="GO:0000289">
    <property type="term" value="P:nuclear-transcribed mRNA poly(A) tail shortening"/>
    <property type="evidence" value="ECO:0007669"/>
    <property type="project" value="TreeGrafter"/>
</dbReference>
<dbReference type="Pfam" id="PF26034">
    <property type="entry name" value="PHAT_SMAUG"/>
    <property type="match status" value="1"/>
</dbReference>
<keyword evidence="7" id="KW-0597">Phosphoprotein</keyword>
<keyword evidence="5" id="KW-0963">Cytoplasm</keyword>
<evidence type="ECO:0000313" key="12">
    <source>
        <dbReference type="EnsemblMetazoa" id="GPAI002756-PA"/>
    </source>
</evidence>
<accession>A0A1A9Z3G8</accession>
<keyword evidence="8" id="KW-0810">Translation regulation</keyword>
<feature type="domain" description="SAM" evidence="11">
    <location>
        <begin position="593"/>
        <end position="656"/>
    </location>
</feature>
<dbReference type="GO" id="GO:0003729">
    <property type="term" value="F:mRNA binding"/>
    <property type="evidence" value="ECO:0007669"/>
    <property type="project" value="TreeGrafter"/>
</dbReference>
<dbReference type="Proteomes" id="UP000092445">
    <property type="component" value="Unassembled WGS sequence"/>
</dbReference>
<keyword evidence="6" id="KW-0678">Repressor</keyword>
<dbReference type="SMART" id="SM00454">
    <property type="entry name" value="SAM"/>
    <property type="match status" value="1"/>
</dbReference>
<comment type="similarity">
    <text evidence="2">Belongs to the SMAUG family.</text>
</comment>
<proteinExistence type="inferred from homology"/>
<dbReference type="SUPFAM" id="SSF48371">
    <property type="entry name" value="ARM repeat"/>
    <property type="match status" value="1"/>
</dbReference>
<evidence type="ECO:0000259" key="11">
    <source>
        <dbReference type="SMART" id="SM00454"/>
    </source>
</evidence>
<dbReference type="Pfam" id="PF09246">
    <property type="entry name" value="PHAT"/>
    <property type="match status" value="1"/>
</dbReference>
<sequence>MSASMIFLVIWNDCERTVVMFALMKRLRYPSLKLLQYSIDLTLTQSMGKTSNLSAVVIELNANNPSYLQNLLNAYKTFHIGDLVDTMSNSPPDKDPLTTCYGSDFQITATNDERKSYTRKEEILDEVLTMLPLLKPGNEDAKIVYLSLIPLAVKDVMRQIVPIDLVQQIFSYTLIHPGVSNDDRKSLNVWLRHLEQCVPPTVSNNKSNGSALSAGTQQLNYMPTHLNMTSGSGHLLDNSNANMTSSGSSAASSLSSSALSSISSTASSNSVAPPLVNLTHNCNGTSATPSMVMGARNTDWQTIAPPSRQSKTVGSNVALTSADWSSLVTTKSSTNTVNGVAKIADQLCDNLNGIPLNELASSQNSLGLSIGTALVDSLSVTVDANSSSLVNGVAAAAAVASPVVTVPASNLFGNQTNPIINIINNGSTCGGSGNMNGIVEDHDTSFSKNGTEILDFEPNPNGLNNRDACSNNNGNVGPLQSQQQVDYASMLMGNCNDHLDINRWSLDSKFAVLKTRRSNSLTTQTMSSSASSSNSSVITVNDNCSNSTENLAQFANKPRSYSLSIEHHRSSLTNSGSDTRLDDFKPNYIKFQTRNAGMSGIGLWLKSLRLHKYIDLFKNMTYEDMLNISEDYLQSLGVTKGASHKLALCIEKLKDRASNLMKMEQELLSSQLKLQAAVEELANVVLTPMKPIEATVQNTGEDNVALLFLRVVDMVCSIVQNDPYALVDDDNISVILWIIDRMLHNEAFVNNVNQLKEMKFKLSKFKMSLPPKMHHTKNSSSGSLSGTVNHGKVIKRMAAMIA</sequence>
<dbReference type="Gene3D" id="1.25.40.170">
    <property type="entry name" value="Smaug, PHAT domain"/>
    <property type="match status" value="1"/>
</dbReference>
<reference evidence="13" key="1">
    <citation type="submission" date="2014-03" db="EMBL/GenBank/DDBJ databases">
        <authorList>
            <person name="Aksoy S."/>
            <person name="Warren W."/>
            <person name="Wilson R.K."/>
        </authorList>
    </citation>
    <scope>NUCLEOTIDE SEQUENCE [LARGE SCALE GENOMIC DNA]</scope>
    <source>
        <strain evidence="13">IAEA</strain>
    </source>
</reference>
<dbReference type="STRING" id="7398.A0A1A9Z3G8"/>
<evidence type="ECO:0000256" key="2">
    <source>
        <dbReference type="ARBA" id="ARBA00008232"/>
    </source>
</evidence>
<reference evidence="12" key="2">
    <citation type="submission" date="2020-05" db="UniProtKB">
        <authorList>
            <consortium name="EnsemblMetazoa"/>
        </authorList>
    </citation>
    <scope>IDENTIFICATION</scope>
    <source>
        <strain evidence="12">IAEA</strain>
    </source>
</reference>
<dbReference type="FunFam" id="1.10.150.50:FF:000076">
    <property type="entry name" value="Smg, isoform B"/>
    <property type="match status" value="1"/>
</dbReference>
<dbReference type="InterPro" id="IPR050897">
    <property type="entry name" value="SMAUG/VTS1_RNA-bind"/>
</dbReference>
<dbReference type="AlphaFoldDB" id="A0A1A9Z3G8"/>
<dbReference type="VEuPathDB" id="VectorBase:GPAI002756"/>
<organism evidence="12 13">
    <name type="scientific">Glossina pallidipes</name>
    <name type="common">Tsetse fly</name>
    <dbReference type="NCBI Taxonomy" id="7398"/>
    <lineage>
        <taxon>Eukaryota</taxon>
        <taxon>Metazoa</taxon>
        <taxon>Ecdysozoa</taxon>
        <taxon>Arthropoda</taxon>
        <taxon>Hexapoda</taxon>
        <taxon>Insecta</taxon>
        <taxon>Pterygota</taxon>
        <taxon>Neoptera</taxon>
        <taxon>Endopterygota</taxon>
        <taxon>Diptera</taxon>
        <taxon>Brachycera</taxon>
        <taxon>Muscomorpha</taxon>
        <taxon>Hippoboscoidea</taxon>
        <taxon>Glossinidae</taxon>
        <taxon>Glossina</taxon>
    </lineage>
</organism>
<feature type="compositionally biased region" description="Low complexity" evidence="10">
    <location>
        <begin position="238"/>
        <end position="250"/>
    </location>
</feature>
<dbReference type="PANTHER" id="PTHR12515">
    <property type="entry name" value="STERILE ALPHA MOTIF DOMAIN CONTAINING PROTEIN 4-RELATED"/>
    <property type="match status" value="1"/>
</dbReference>
<feature type="region of interest" description="Disordered" evidence="10">
    <location>
        <begin position="230"/>
        <end position="250"/>
    </location>
</feature>
<dbReference type="InterPro" id="IPR037634">
    <property type="entry name" value="Smaug_SAM"/>
</dbReference>
<dbReference type="CDD" id="cd09557">
    <property type="entry name" value="SAM_Smaug"/>
    <property type="match status" value="1"/>
</dbReference>
<dbReference type="Pfam" id="PF00536">
    <property type="entry name" value="SAM_1"/>
    <property type="match status" value="1"/>
</dbReference>
<name>A0A1A9Z3G8_GLOPL</name>
<keyword evidence="9" id="KW-0694">RNA-binding</keyword>
<comment type="subcellular location">
    <subcellularLocation>
        <location evidence="1">Cytoplasm</location>
    </subcellularLocation>
</comment>
<evidence type="ECO:0000256" key="9">
    <source>
        <dbReference type="ARBA" id="ARBA00022884"/>
    </source>
</evidence>
<evidence type="ECO:0000256" key="10">
    <source>
        <dbReference type="SAM" id="MobiDB-lite"/>
    </source>
</evidence>